<name>A0A0A0ER77_9GAMM</name>
<reference evidence="7 8" key="1">
    <citation type="submission" date="2013-08" db="EMBL/GenBank/DDBJ databases">
        <title>Genome sequencing of Lysobacter.</title>
        <authorList>
            <person name="Zhang S."/>
            <person name="Wang G."/>
        </authorList>
    </citation>
    <scope>NUCLEOTIDE SEQUENCE [LARGE SCALE GENOMIC DNA]</scope>
    <source>
        <strain evidence="7 8">Ko07</strain>
    </source>
</reference>
<evidence type="ECO:0000259" key="6">
    <source>
        <dbReference type="SMART" id="SM00528"/>
    </source>
</evidence>
<protein>
    <submittedName>
        <fullName evidence="7">DNA-binding protein</fullName>
    </submittedName>
</protein>
<dbReference type="eggNOG" id="COG2916">
    <property type="taxonomic scope" value="Bacteria"/>
</dbReference>
<feature type="domain" description="DNA-binding protein H-NS-like C-terminal" evidence="6">
    <location>
        <begin position="75"/>
        <end position="123"/>
    </location>
</feature>
<dbReference type="OrthoDB" id="5297879at2"/>
<proteinExistence type="inferred from homology"/>
<evidence type="ECO:0000256" key="4">
    <source>
        <dbReference type="ARBA" id="ARBA00023125"/>
    </source>
</evidence>
<dbReference type="InterPro" id="IPR027444">
    <property type="entry name" value="H-NS_C_dom"/>
</dbReference>
<evidence type="ECO:0000256" key="3">
    <source>
        <dbReference type="ARBA" id="ARBA00022490"/>
    </source>
</evidence>
<dbReference type="STRING" id="1122185.N792_01630"/>
<feature type="region of interest" description="Disordered" evidence="5">
    <location>
        <begin position="63"/>
        <end position="104"/>
    </location>
</feature>
<dbReference type="PANTHER" id="PTHR38097">
    <property type="match status" value="1"/>
</dbReference>
<feature type="compositionally biased region" description="Low complexity" evidence="5">
    <location>
        <begin position="63"/>
        <end position="72"/>
    </location>
</feature>
<keyword evidence="8" id="KW-1185">Reference proteome</keyword>
<dbReference type="InterPro" id="IPR037150">
    <property type="entry name" value="H-NS_C_dom_sf"/>
</dbReference>
<dbReference type="AlphaFoldDB" id="A0A0A0ER77"/>
<dbReference type="SMART" id="SM00528">
    <property type="entry name" value="HNS"/>
    <property type="match status" value="1"/>
</dbReference>
<dbReference type="GO" id="GO:0003681">
    <property type="term" value="F:bent DNA binding"/>
    <property type="evidence" value="ECO:0007669"/>
    <property type="project" value="TreeGrafter"/>
</dbReference>
<evidence type="ECO:0000256" key="2">
    <source>
        <dbReference type="ARBA" id="ARBA00010610"/>
    </source>
</evidence>
<dbReference type="GO" id="GO:0001217">
    <property type="term" value="F:DNA-binding transcription repressor activity"/>
    <property type="evidence" value="ECO:0007669"/>
    <property type="project" value="TreeGrafter"/>
</dbReference>
<evidence type="ECO:0000313" key="8">
    <source>
        <dbReference type="Proteomes" id="UP000030017"/>
    </source>
</evidence>
<dbReference type="GO" id="GO:0009295">
    <property type="term" value="C:nucleoid"/>
    <property type="evidence" value="ECO:0007669"/>
    <property type="project" value="UniProtKB-SubCell"/>
</dbReference>
<dbReference type="Pfam" id="PF00816">
    <property type="entry name" value="Histone_HNS"/>
    <property type="match status" value="1"/>
</dbReference>
<dbReference type="GO" id="GO:0032993">
    <property type="term" value="C:protein-DNA complex"/>
    <property type="evidence" value="ECO:0007669"/>
    <property type="project" value="TreeGrafter"/>
</dbReference>
<gene>
    <name evidence="7" type="ORF">N792_01630</name>
</gene>
<sequence length="131" mass="14306">MSIDIDSLSAKELATLISKAKKRKTTLAKRKPITQVRKRLNQLAKTEGYTIAELFGSAAGAGADTAVRAPRTAARKARKSLGKVAPKYRNPDNPNETWTGRGRQPLWLTAFTDAGRNRDEFLINPESTPAG</sequence>
<dbReference type="GO" id="GO:0003680">
    <property type="term" value="F:minor groove of adenine-thymine-rich DNA binding"/>
    <property type="evidence" value="ECO:0007669"/>
    <property type="project" value="TreeGrafter"/>
</dbReference>
<dbReference type="EMBL" id="AVPS01000001">
    <property type="protein sequence ID" value="KGM52954.1"/>
    <property type="molecule type" value="Genomic_DNA"/>
</dbReference>
<keyword evidence="4 7" id="KW-0238">DNA-binding</keyword>
<dbReference type="RefSeq" id="WP_036191849.1">
    <property type="nucleotide sequence ID" value="NZ_AVPS01000001.1"/>
</dbReference>
<dbReference type="GO" id="GO:0000976">
    <property type="term" value="F:transcription cis-regulatory region binding"/>
    <property type="evidence" value="ECO:0007669"/>
    <property type="project" value="TreeGrafter"/>
</dbReference>
<dbReference type="SUPFAM" id="SSF81273">
    <property type="entry name" value="H-NS histone-like proteins"/>
    <property type="match status" value="1"/>
</dbReference>
<comment type="subcellular location">
    <subcellularLocation>
        <location evidence="1">Cytoplasm</location>
        <location evidence="1">Nucleoid</location>
    </subcellularLocation>
</comment>
<comment type="similarity">
    <text evidence="2">Belongs to the histone-like protein H-NS family.</text>
</comment>
<accession>A0A0A0ER77</accession>
<keyword evidence="3" id="KW-0963">Cytoplasm</keyword>
<dbReference type="Proteomes" id="UP000030017">
    <property type="component" value="Unassembled WGS sequence"/>
</dbReference>
<dbReference type="GO" id="GO:0005829">
    <property type="term" value="C:cytosol"/>
    <property type="evidence" value="ECO:0007669"/>
    <property type="project" value="TreeGrafter"/>
</dbReference>
<comment type="caution">
    <text evidence="7">The sequence shown here is derived from an EMBL/GenBank/DDBJ whole genome shotgun (WGS) entry which is preliminary data.</text>
</comment>
<organism evidence="7 8">
    <name type="scientific">Lysobacter concretionis Ko07 = DSM 16239</name>
    <dbReference type="NCBI Taxonomy" id="1122185"/>
    <lineage>
        <taxon>Bacteria</taxon>
        <taxon>Pseudomonadati</taxon>
        <taxon>Pseudomonadota</taxon>
        <taxon>Gammaproteobacteria</taxon>
        <taxon>Lysobacterales</taxon>
        <taxon>Lysobacteraceae</taxon>
        <taxon>Novilysobacter</taxon>
    </lineage>
</organism>
<dbReference type="Gene3D" id="4.10.430.10">
    <property type="entry name" value="Histone-like protein H-NS, C-terminal domain"/>
    <property type="match status" value="1"/>
</dbReference>
<dbReference type="PANTHER" id="PTHR38097:SF2">
    <property type="entry name" value="DNA-BINDING PROTEIN STPA"/>
    <property type="match status" value="1"/>
</dbReference>
<evidence type="ECO:0000256" key="1">
    <source>
        <dbReference type="ARBA" id="ARBA00004453"/>
    </source>
</evidence>
<evidence type="ECO:0000256" key="5">
    <source>
        <dbReference type="SAM" id="MobiDB-lite"/>
    </source>
</evidence>
<evidence type="ECO:0000313" key="7">
    <source>
        <dbReference type="EMBL" id="KGM52954.1"/>
    </source>
</evidence>